<protein>
    <submittedName>
        <fullName evidence="2">Uncharacterized protein</fullName>
    </submittedName>
</protein>
<feature type="region of interest" description="Disordered" evidence="1">
    <location>
        <begin position="33"/>
        <end position="78"/>
    </location>
</feature>
<dbReference type="EMBL" id="BAAABZ010000099">
    <property type="protein sequence ID" value="GAA0575128.1"/>
    <property type="molecule type" value="Genomic_DNA"/>
</dbReference>
<evidence type="ECO:0000313" key="2">
    <source>
        <dbReference type="EMBL" id="GAA0575128.1"/>
    </source>
</evidence>
<dbReference type="Proteomes" id="UP001501576">
    <property type="component" value="Unassembled WGS sequence"/>
</dbReference>
<evidence type="ECO:0000256" key="1">
    <source>
        <dbReference type="SAM" id="MobiDB-lite"/>
    </source>
</evidence>
<evidence type="ECO:0000313" key="3">
    <source>
        <dbReference type="Proteomes" id="UP001501576"/>
    </source>
</evidence>
<organism evidence="2 3">
    <name type="scientific">Streptomyces mordarskii</name>
    <dbReference type="NCBI Taxonomy" id="1226758"/>
    <lineage>
        <taxon>Bacteria</taxon>
        <taxon>Bacillati</taxon>
        <taxon>Actinomycetota</taxon>
        <taxon>Actinomycetes</taxon>
        <taxon>Kitasatosporales</taxon>
        <taxon>Streptomycetaceae</taxon>
        <taxon>Streptomyces</taxon>
    </lineage>
</organism>
<sequence length="78" mass="8101">MTTVTVPASTVDKNLDTGRITAPGVSIACTSVPAPPPWRWPLPSARRPVCGPDPTPVPGRGRDDPAPGSPKNLDSLYA</sequence>
<proteinExistence type="predicted"/>
<gene>
    <name evidence="2" type="ORF">GCM10010390_92690</name>
</gene>
<accession>A0ABN1EUV2</accession>
<keyword evidence="3" id="KW-1185">Reference proteome</keyword>
<comment type="caution">
    <text evidence="2">The sequence shown here is derived from an EMBL/GenBank/DDBJ whole genome shotgun (WGS) entry which is preliminary data.</text>
</comment>
<reference evidence="2 3" key="1">
    <citation type="journal article" date="2019" name="Int. J. Syst. Evol. Microbiol.">
        <title>The Global Catalogue of Microorganisms (GCM) 10K type strain sequencing project: providing services to taxonomists for standard genome sequencing and annotation.</title>
        <authorList>
            <consortium name="The Broad Institute Genomics Platform"/>
            <consortium name="The Broad Institute Genome Sequencing Center for Infectious Disease"/>
            <person name="Wu L."/>
            <person name="Ma J."/>
        </authorList>
    </citation>
    <scope>NUCLEOTIDE SEQUENCE [LARGE SCALE GENOMIC DNA]</scope>
    <source>
        <strain evidence="2 3">JCM 5052</strain>
    </source>
</reference>
<name>A0ABN1EUV2_9ACTN</name>